<evidence type="ECO:0000313" key="2">
    <source>
        <dbReference type="Proteomes" id="UP000485058"/>
    </source>
</evidence>
<dbReference type="SUPFAM" id="SSF51430">
    <property type="entry name" value="NAD(P)-linked oxidoreductase"/>
    <property type="match status" value="1"/>
</dbReference>
<reference evidence="1 2" key="1">
    <citation type="submission" date="2020-02" db="EMBL/GenBank/DDBJ databases">
        <title>Draft genome sequence of Haematococcus lacustris strain NIES-144.</title>
        <authorList>
            <person name="Morimoto D."/>
            <person name="Nakagawa S."/>
            <person name="Yoshida T."/>
            <person name="Sawayama S."/>
        </authorList>
    </citation>
    <scope>NUCLEOTIDE SEQUENCE [LARGE SCALE GENOMIC DNA]</scope>
    <source>
        <strain evidence="1 2">NIES-144</strain>
    </source>
</reference>
<feature type="non-terminal residue" evidence="1">
    <location>
        <position position="75"/>
    </location>
</feature>
<dbReference type="Proteomes" id="UP000485058">
    <property type="component" value="Unassembled WGS sequence"/>
</dbReference>
<comment type="caution">
    <text evidence="1">The sequence shown here is derived from an EMBL/GenBank/DDBJ whole genome shotgun (WGS) entry which is preliminary data.</text>
</comment>
<sequence length="75" mass="8482">MEVNNSNIYCQQGDGGEGTWLKGRKRDSVVVLTKWPDRYVPLFGGPSYDPSQQRPDDVPFEEQLRGLEEVIKAGK</sequence>
<dbReference type="EMBL" id="BLLF01000035">
    <property type="protein sequence ID" value="GFH06360.1"/>
    <property type="molecule type" value="Genomic_DNA"/>
</dbReference>
<proteinExistence type="predicted"/>
<dbReference type="AlphaFoldDB" id="A0A699Y849"/>
<gene>
    <name evidence="1" type="ORF">HaLaN_00977</name>
</gene>
<accession>A0A699Y849</accession>
<organism evidence="1 2">
    <name type="scientific">Haematococcus lacustris</name>
    <name type="common">Green alga</name>
    <name type="synonym">Haematococcus pluvialis</name>
    <dbReference type="NCBI Taxonomy" id="44745"/>
    <lineage>
        <taxon>Eukaryota</taxon>
        <taxon>Viridiplantae</taxon>
        <taxon>Chlorophyta</taxon>
        <taxon>core chlorophytes</taxon>
        <taxon>Chlorophyceae</taxon>
        <taxon>CS clade</taxon>
        <taxon>Chlamydomonadales</taxon>
        <taxon>Haematococcaceae</taxon>
        <taxon>Haematococcus</taxon>
    </lineage>
</organism>
<dbReference type="InterPro" id="IPR036812">
    <property type="entry name" value="NAD(P)_OxRdtase_dom_sf"/>
</dbReference>
<name>A0A699Y849_HAELA</name>
<protein>
    <submittedName>
        <fullName evidence="1">Aldo_ket_red domain-containing protein</fullName>
    </submittedName>
</protein>
<keyword evidence="2" id="KW-1185">Reference proteome</keyword>
<evidence type="ECO:0000313" key="1">
    <source>
        <dbReference type="EMBL" id="GFH06360.1"/>
    </source>
</evidence>
<feature type="non-terminal residue" evidence="1">
    <location>
        <position position="1"/>
    </location>
</feature>